<dbReference type="InterPro" id="IPR007221">
    <property type="entry name" value="MreC"/>
</dbReference>
<dbReference type="Gene3D" id="2.40.10.350">
    <property type="entry name" value="Rod shape-determining protein MreC, domain 2"/>
    <property type="match status" value="1"/>
</dbReference>
<evidence type="ECO:0000256" key="5">
    <source>
        <dbReference type="SAM" id="Coils"/>
    </source>
</evidence>
<dbReference type="InterPro" id="IPR042175">
    <property type="entry name" value="Cell/Rod_MreC_2"/>
</dbReference>
<evidence type="ECO:0000256" key="3">
    <source>
        <dbReference type="ARBA" id="ARBA00022960"/>
    </source>
</evidence>
<evidence type="ECO:0000256" key="4">
    <source>
        <dbReference type="ARBA" id="ARBA00032089"/>
    </source>
</evidence>
<evidence type="ECO:0000313" key="9">
    <source>
        <dbReference type="Proteomes" id="UP000626844"/>
    </source>
</evidence>
<dbReference type="RefSeq" id="WP_191162842.1">
    <property type="nucleotide sequence ID" value="NZ_JACXAI010000063.1"/>
</dbReference>
<feature type="coiled-coil region" evidence="5">
    <location>
        <begin position="71"/>
        <end position="101"/>
    </location>
</feature>
<evidence type="ECO:0000256" key="1">
    <source>
        <dbReference type="ARBA" id="ARBA00009369"/>
    </source>
</evidence>
<evidence type="ECO:0000256" key="2">
    <source>
        <dbReference type="ARBA" id="ARBA00013855"/>
    </source>
</evidence>
<organism evidence="8 9">
    <name type="scientific">Metabacillus arenae</name>
    <dbReference type="NCBI Taxonomy" id="2771434"/>
    <lineage>
        <taxon>Bacteria</taxon>
        <taxon>Bacillati</taxon>
        <taxon>Bacillota</taxon>
        <taxon>Bacilli</taxon>
        <taxon>Bacillales</taxon>
        <taxon>Bacillaceae</taxon>
        <taxon>Metabacillus</taxon>
    </lineage>
</organism>
<keyword evidence="9" id="KW-1185">Reference proteome</keyword>
<evidence type="ECO:0000313" key="8">
    <source>
        <dbReference type="EMBL" id="MBD1383559.1"/>
    </source>
</evidence>
<dbReference type="PANTHER" id="PTHR34138:SF1">
    <property type="entry name" value="CELL SHAPE-DETERMINING PROTEIN MREC"/>
    <property type="match status" value="1"/>
</dbReference>
<sequence length="265" mass="29778">MKQLIYNKRFFVLIISIALLGSLLGYYFLRNNDSLGDFYQNSSLNAFLSNVEELFQVHRENEIIKEKLASSEQISANVKLVEKENRELSNLNQALQDYEQFKPEASTVIGRNDRIEGKWYESIIINKGSNDGIKEGLPVMTAEGLVGRVSNAEENIAQVRLLTSAERTSLVSTNIKGKEEAFGLIQDFDKENQALLLQKLKNNVDITTGEEVVTSPSSEVFPPGIPIGEVMEVESDPYGLTKTARVKPKANFYDMEFVIVLTETE</sequence>
<accession>A0A926NKN5</accession>
<proteinExistence type="inferred from homology"/>
<keyword evidence="5" id="KW-0175">Coiled coil</keyword>
<dbReference type="PIRSF" id="PIRSF038471">
    <property type="entry name" value="MreC"/>
    <property type="match status" value="1"/>
</dbReference>
<dbReference type="GO" id="GO:0005886">
    <property type="term" value="C:plasma membrane"/>
    <property type="evidence" value="ECO:0007669"/>
    <property type="project" value="TreeGrafter"/>
</dbReference>
<dbReference type="Pfam" id="PF04085">
    <property type="entry name" value="MreC"/>
    <property type="match status" value="1"/>
</dbReference>
<feature type="transmembrane region" description="Helical" evidence="6">
    <location>
        <begin position="10"/>
        <end position="29"/>
    </location>
</feature>
<protein>
    <recommendedName>
        <fullName evidence="2">Cell shape-determining protein MreC</fullName>
    </recommendedName>
    <alternativeName>
        <fullName evidence="4">Cell shape protein MreC</fullName>
    </alternativeName>
</protein>
<dbReference type="Proteomes" id="UP000626844">
    <property type="component" value="Unassembled WGS sequence"/>
</dbReference>
<evidence type="ECO:0000256" key="6">
    <source>
        <dbReference type="SAM" id="Phobius"/>
    </source>
</evidence>
<dbReference type="InterPro" id="IPR055342">
    <property type="entry name" value="MreC_beta-barrel_core"/>
</dbReference>
<feature type="domain" description="Rod shape-determining protein MreC beta-barrel core" evidence="7">
    <location>
        <begin position="117"/>
        <end position="261"/>
    </location>
</feature>
<reference evidence="8" key="1">
    <citation type="submission" date="2020-09" db="EMBL/GenBank/DDBJ databases">
        <title>A novel bacterium of genus Bacillus, isolated from South China Sea.</title>
        <authorList>
            <person name="Huang H."/>
            <person name="Mo K."/>
            <person name="Hu Y."/>
        </authorList>
    </citation>
    <scope>NUCLEOTIDE SEQUENCE</scope>
    <source>
        <strain evidence="8">IB182487</strain>
    </source>
</reference>
<dbReference type="GO" id="GO:0008360">
    <property type="term" value="P:regulation of cell shape"/>
    <property type="evidence" value="ECO:0007669"/>
    <property type="project" value="UniProtKB-KW"/>
</dbReference>
<dbReference type="EMBL" id="JACXAI010000063">
    <property type="protein sequence ID" value="MBD1383559.1"/>
    <property type="molecule type" value="Genomic_DNA"/>
</dbReference>
<keyword evidence="6" id="KW-0472">Membrane</keyword>
<gene>
    <name evidence="8" type="primary">mreC</name>
    <name evidence="8" type="ORF">IC621_25625</name>
</gene>
<keyword evidence="6" id="KW-1133">Transmembrane helix</keyword>
<dbReference type="NCBIfam" id="TIGR00219">
    <property type="entry name" value="mreC"/>
    <property type="match status" value="1"/>
</dbReference>
<dbReference type="Gene3D" id="2.40.10.340">
    <property type="entry name" value="Rod shape-determining protein MreC, domain 1"/>
    <property type="match status" value="1"/>
</dbReference>
<keyword evidence="6" id="KW-0812">Transmembrane</keyword>
<name>A0A926NKN5_9BACI</name>
<keyword evidence="3" id="KW-0133">Cell shape</keyword>
<comment type="caution">
    <text evidence="8">The sequence shown here is derived from an EMBL/GenBank/DDBJ whole genome shotgun (WGS) entry which is preliminary data.</text>
</comment>
<evidence type="ECO:0000259" key="7">
    <source>
        <dbReference type="Pfam" id="PF04085"/>
    </source>
</evidence>
<comment type="similarity">
    <text evidence="1">Belongs to the MreC family.</text>
</comment>
<dbReference type="InterPro" id="IPR042177">
    <property type="entry name" value="Cell/Rod_1"/>
</dbReference>
<dbReference type="AlphaFoldDB" id="A0A926NKN5"/>
<dbReference type="PANTHER" id="PTHR34138">
    <property type="entry name" value="CELL SHAPE-DETERMINING PROTEIN MREC"/>
    <property type="match status" value="1"/>
</dbReference>